<proteinExistence type="predicted"/>
<feature type="compositionally biased region" description="Polar residues" evidence="1">
    <location>
        <begin position="140"/>
        <end position="152"/>
    </location>
</feature>
<dbReference type="AlphaFoldDB" id="A0A9W4I967"/>
<dbReference type="OrthoDB" id="4361003at2759"/>
<feature type="region of interest" description="Disordered" evidence="1">
    <location>
        <begin position="32"/>
        <end position="52"/>
    </location>
</feature>
<evidence type="ECO:0000313" key="3">
    <source>
        <dbReference type="Proteomes" id="UP001152646"/>
    </source>
</evidence>
<feature type="compositionally biased region" description="Basic and acidic residues" evidence="1">
    <location>
        <begin position="235"/>
        <end position="252"/>
    </location>
</feature>
<evidence type="ECO:0000313" key="2">
    <source>
        <dbReference type="EMBL" id="CAG8258942.1"/>
    </source>
</evidence>
<comment type="caution">
    <text evidence="2">The sequence shown here is derived from an EMBL/GenBank/DDBJ whole genome shotgun (WGS) entry which is preliminary data.</text>
</comment>
<feature type="region of interest" description="Disordered" evidence="1">
    <location>
        <begin position="227"/>
        <end position="252"/>
    </location>
</feature>
<evidence type="ECO:0000256" key="1">
    <source>
        <dbReference type="SAM" id="MobiDB-lite"/>
    </source>
</evidence>
<accession>A0A9W4I967</accession>
<organism evidence="2 3">
    <name type="scientific">Penicillium salamii</name>
    <dbReference type="NCBI Taxonomy" id="1612424"/>
    <lineage>
        <taxon>Eukaryota</taxon>
        <taxon>Fungi</taxon>
        <taxon>Dikarya</taxon>
        <taxon>Ascomycota</taxon>
        <taxon>Pezizomycotina</taxon>
        <taxon>Eurotiomycetes</taxon>
        <taxon>Eurotiomycetidae</taxon>
        <taxon>Eurotiales</taxon>
        <taxon>Aspergillaceae</taxon>
        <taxon>Penicillium</taxon>
    </lineage>
</organism>
<reference evidence="2" key="1">
    <citation type="submission" date="2021-07" db="EMBL/GenBank/DDBJ databases">
        <authorList>
            <person name="Branca A.L. A."/>
        </authorList>
    </citation>
    <scope>NUCLEOTIDE SEQUENCE</scope>
</reference>
<protein>
    <submittedName>
        <fullName evidence="2">Uncharacterized protein</fullName>
    </submittedName>
</protein>
<dbReference type="Proteomes" id="UP001152646">
    <property type="component" value="Unassembled WGS sequence"/>
</dbReference>
<name>A0A9W4I967_9EURO</name>
<sequence>MPFFCSNNLLVQHHYQQQPKKIIMDYKLPQASKRSNTPDTEEHNGLSWQTGNESTENFRRVVRPFIHENRGHSIQVLQPSVDQSTGSVATEVATSVGSSRNYMMSPSAIKTENQDLAPLNARKRVADSSNLPRKQHRHSSSASQIQGRSQLAAQEMHRKRSLTLTTTSRKLVSDTIQYLKTLSDRILIADTISSTEWVTMHLATQLLQSRYEDILAREEMETNDVSEFNFPPTQPEERCRKCAAADEERLYD</sequence>
<gene>
    <name evidence="2" type="ORF">PSALAMII_LOCUS958</name>
</gene>
<dbReference type="EMBL" id="CAJVPA010000038">
    <property type="protein sequence ID" value="CAG8258942.1"/>
    <property type="molecule type" value="Genomic_DNA"/>
</dbReference>
<feature type="region of interest" description="Disordered" evidence="1">
    <location>
        <begin position="125"/>
        <end position="158"/>
    </location>
</feature>